<dbReference type="InterPro" id="IPR020846">
    <property type="entry name" value="MFS_dom"/>
</dbReference>
<gene>
    <name evidence="10" type="ORF">BGAL_0385g00120</name>
</gene>
<name>A0A4S8QST5_9HELO</name>
<proteinExistence type="inferred from homology"/>
<comment type="caution">
    <text evidence="10">The sequence shown here is derived from an EMBL/GenBank/DDBJ whole genome shotgun (WGS) entry which is preliminary data.</text>
</comment>
<dbReference type="Pfam" id="PF07690">
    <property type="entry name" value="MFS_1"/>
    <property type="match status" value="1"/>
</dbReference>
<organism evidence="10 11">
    <name type="scientific">Botrytis galanthina</name>
    <dbReference type="NCBI Taxonomy" id="278940"/>
    <lineage>
        <taxon>Eukaryota</taxon>
        <taxon>Fungi</taxon>
        <taxon>Dikarya</taxon>
        <taxon>Ascomycota</taxon>
        <taxon>Pezizomycotina</taxon>
        <taxon>Leotiomycetes</taxon>
        <taxon>Helotiales</taxon>
        <taxon>Sclerotiniaceae</taxon>
        <taxon>Botrytis</taxon>
    </lineage>
</organism>
<dbReference type="GO" id="GO:0016020">
    <property type="term" value="C:membrane"/>
    <property type="evidence" value="ECO:0007669"/>
    <property type="project" value="UniProtKB-SubCell"/>
</dbReference>
<dbReference type="GO" id="GO:0022857">
    <property type="term" value="F:transmembrane transporter activity"/>
    <property type="evidence" value="ECO:0007669"/>
    <property type="project" value="InterPro"/>
</dbReference>
<evidence type="ECO:0000259" key="9">
    <source>
        <dbReference type="PROSITE" id="PS50850"/>
    </source>
</evidence>
<dbReference type="PANTHER" id="PTHR11360">
    <property type="entry name" value="MONOCARBOXYLATE TRANSPORTER"/>
    <property type="match status" value="1"/>
</dbReference>
<evidence type="ECO:0000256" key="3">
    <source>
        <dbReference type="ARBA" id="ARBA00022448"/>
    </source>
</evidence>
<keyword evidence="3" id="KW-0813">Transport</keyword>
<keyword evidence="4 8" id="KW-0812">Transmembrane</keyword>
<dbReference type="SUPFAM" id="SSF103473">
    <property type="entry name" value="MFS general substrate transporter"/>
    <property type="match status" value="1"/>
</dbReference>
<feature type="transmembrane region" description="Helical" evidence="8">
    <location>
        <begin position="291"/>
        <end position="313"/>
    </location>
</feature>
<evidence type="ECO:0000256" key="8">
    <source>
        <dbReference type="SAM" id="Phobius"/>
    </source>
</evidence>
<keyword evidence="11" id="KW-1185">Reference proteome</keyword>
<evidence type="ECO:0000256" key="4">
    <source>
        <dbReference type="ARBA" id="ARBA00022692"/>
    </source>
</evidence>
<feature type="transmembrane region" description="Helical" evidence="8">
    <location>
        <begin position="265"/>
        <end position="284"/>
    </location>
</feature>
<keyword evidence="6 8" id="KW-0472">Membrane</keyword>
<feature type="region of interest" description="Disordered" evidence="7">
    <location>
        <begin position="1"/>
        <end position="20"/>
    </location>
</feature>
<evidence type="ECO:0000313" key="11">
    <source>
        <dbReference type="Proteomes" id="UP000308671"/>
    </source>
</evidence>
<sequence>MSKEKEQPVNSESPPPLGPPPDGGWVAWSVVGGAFCCLFTSFGWINCIGIFQNYYSLHQLAHYSNSTIAWIPSLESFMMFFGGIFAGRIFDSYGPRLLLLFGSFFHVFGLMMVSISTKYYQIILAQGVCSSIGASAIFFVATASVSTWFKERRALALGIVFSGSSLGGVIFPIMVNKLTVEVGFAWTMRICAFLILFMMVIANLTLKSRLHHQPKKISVNQFIQPLKELPFLLVITSSFLFFLGVFLPFNYIVQMAVRNGMSASLANYLVSIISALSILGRTIPGYLADRLGVFVVMISVSYLSAILCLALWIPARSNAAIIVFAALYGFSSGGFVSLGPAIVVQISNLEELGTRLGTYFAIISIAALISNPIGGALVPSPGTNSFWKLQLFAGVMMAAGSTGYVVVWIYLRRVKAKERVEEV</sequence>
<keyword evidence="5 8" id="KW-1133">Transmembrane helix</keyword>
<comment type="similarity">
    <text evidence="2">Belongs to the major facilitator superfamily. Monocarboxylate porter (TC 2.A.1.13) family.</text>
</comment>
<feature type="domain" description="Major facilitator superfamily (MFS) profile" evidence="9">
    <location>
        <begin position="230"/>
        <end position="423"/>
    </location>
</feature>
<dbReference type="InterPro" id="IPR036259">
    <property type="entry name" value="MFS_trans_sf"/>
</dbReference>
<feature type="transmembrane region" description="Helical" evidence="8">
    <location>
        <begin position="186"/>
        <end position="206"/>
    </location>
</feature>
<reference evidence="10 11" key="1">
    <citation type="submission" date="2017-12" db="EMBL/GenBank/DDBJ databases">
        <title>Comparative genomics of Botrytis spp.</title>
        <authorList>
            <person name="Valero-Jimenez C.A."/>
            <person name="Tapia P."/>
            <person name="Veloso J."/>
            <person name="Silva-Moreno E."/>
            <person name="Staats M."/>
            <person name="Valdes J.H."/>
            <person name="Van Kan J.A.L."/>
        </authorList>
    </citation>
    <scope>NUCLEOTIDE SEQUENCE [LARGE SCALE GENOMIC DNA]</scope>
    <source>
        <strain evidence="10 11">MUCL435</strain>
    </source>
</reference>
<dbReference type="EMBL" id="PQXL01000385">
    <property type="protein sequence ID" value="THV46455.1"/>
    <property type="molecule type" value="Genomic_DNA"/>
</dbReference>
<feature type="transmembrane region" description="Helical" evidence="8">
    <location>
        <begin position="154"/>
        <end position="174"/>
    </location>
</feature>
<feature type="transmembrane region" description="Helical" evidence="8">
    <location>
        <begin position="389"/>
        <end position="411"/>
    </location>
</feature>
<dbReference type="PROSITE" id="PS50850">
    <property type="entry name" value="MFS"/>
    <property type="match status" value="1"/>
</dbReference>
<protein>
    <recommendedName>
        <fullName evidence="9">Major facilitator superfamily (MFS) profile domain-containing protein</fullName>
    </recommendedName>
</protein>
<dbReference type="Gene3D" id="1.20.1250.20">
    <property type="entry name" value="MFS general substrate transporter like domains"/>
    <property type="match status" value="2"/>
</dbReference>
<evidence type="ECO:0000313" key="10">
    <source>
        <dbReference type="EMBL" id="THV46455.1"/>
    </source>
</evidence>
<feature type="transmembrane region" description="Helical" evidence="8">
    <location>
        <begin position="122"/>
        <end position="142"/>
    </location>
</feature>
<evidence type="ECO:0000256" key="7">
    <source>
        <dbReference type="SAM" id="MobiDB-lite"/>
    </source>
</evidence>
<evidence type="ECO:0000256" key="2">
    <source>
        <dbReference type="ARBA" id="ARBA00006727"/>
    </source>
</evidence>
<comment type="subcellular location">
    <subcellularLocation>
        <location evidence="1">Membrane</location>
        <topology evidence="1">Multi-pass membrane protein</topology>
    </subcellularLocation>
</comment>
<dbReference type="OrthoDB" id="5667at2759"/>
<feature type="transmembrane region" description="Helical" evidence="8">
    <location>
        <begin position="97"/>
        <end position="116"/>
    </location>
</feature>
<accession>A0A4S8QST5</accession>
<dbReference type="InterPro" id="IPR050327">
    <property type="entry name" value="Proton-linked_MCT"/>
</dbReference>
<feature type="transmembrane region" description="Helical" evidence="8">
    <location>
        <begin position="231"/>
        <end position="253"/>
    </location>
</feature>
<dbReference type="PANTHER" id="PTHR11360:SF224">
    <property type="entry name" value="MAJOR FACILITATOR SUPERFAMILY (MFS) PROFILE DOMAIN-CONTAINING PROTEIN-RELATED"/>
    <property type="match status" value="1"/>
</dbReference>
<dbReference type="InterPro" id="IPR011701">
    <property type="entry name" value="MFS"/>
</dbReference>
<feature type="transmembrane region" description="Helical" evidence="8">
    <location>
        <begin position="67"/>
        <end position="90"/>
    </location>
</feature>
<evidence type="ECO:0000256" key="1">
    <source>
        <dbReference type="ARBA" id="ARBA00004141"/>
    </source>
</evidence>
<evidence type="ECO:0000256" key="5">
    <source>
        <dbReference type="ARBA" id="ARBA00022989"/>
    </source>
</evidence>
<feature type="transmembrane region" description="Helical" evidence="8">
    <location>
        <begin position="319"/>
        <end position="344"/>
    </location>
</feature>
<dbReference type="AlphaFoldDB" id="A0A4S8QST5"/>
<feature type="transmembrane region" description="Helical" evidence="8">
    <location>
        <begin position="356"/>
        <end position="377"/>
    </location>
</feature>
<dbReference type="Proteomes" id="UP000308671">
    <property type="component" value="Unassembled WGS sequence"/>
</dbReference>
<feature type="transmembrane region" description="Helical" evidence="8">
    <location>
        <begin position="25"/>
        <end position="55"/>
    </location>
</feature>
<evidence type="ECO:0000256" key="6">
    <source>
        <dbReference type="ARBA" id="ARBA00023136"/>
    </source>
</evidence>